<proteinExistence type="predicted"/>
<dbReference type="GeneID" id="111084989"/>
<evidence type="ECO:0000313" key="4">
    <source>
        <dbReference type="RefSeq" id="XP_022237511.1"/>
    </source>
</evidence>
<reference evidence="4 5" key="1">
    <citation type="submission" date="2025-05" db="UniProtKB">
        <authorList>
            <consortium name="RefSeq"/>
        </authorList>
    </citation>
    <scope>IDENTIFICATION</scope>
    <source>
        <tissue evidence="4 5">Muscle</tissue>
    </source>
</reference>
<feature type="compositionally biased region" description="Polar residues" evidence="1">
    <location>
        <begin position="199"/>
        <end position="220"/>
    </location>
</feature>
<dbReference type="Proteomes" id="UP000694941">
    <property type="component" value="Unplaced"/>
</dbReference>
<gene>
    <name evidence="4 5 6" type="primary">LOC111084989</name>
</gene>
<evidence type="ECO:0000313" key="5">
    <source>
        <dbReference type="RefSeq" id="XP_022237512.1"/>
    </source>
</evidence>
<evidence type="ECO:0000256" key="2">
    <source>
        <dbReference type="SAM" id="Phobius"/>
    </source>
</evidence>
<dbReference type="RefSeq" id="XP_022237511.1">
    <property type="nucleotide sequence ID" value="XM_022381803.1"/>
</dbReference>
<dbReference type="RefSeq" id="XP_022237512.1">
    <property type="nucleotide sequence ID" value="XM_022381804.1"/>
</dbReference>
<protein>
    <submittedName>
        <fullName evidence="4 5">Uncharacterized protein LOC111084989</fullName>
    </submittedName>
</protein>
<name>A0ABM1S1K6_LIMPO</name>
<keyword evidence="2" id="KW-1133">Transmembrane helix</keyword>
<keyword evidence="3" id="KW-1185">Reference proteome</keyword>
<feature type="region of interest" description="Disordered" evidence="1">
    <location>
        <begin position="119"/>
        <end position="220"/>
    </location>
</feature>
<dbReference type="RefSeq" id="XP_022237513.1">
    <property type="nucleotide sequence ID" value="XM_022381805.1"/>
</dbReference>
<sequence length="237" mass="25613">MPQNSQVSDVSQGTDSSVGRCSFKRVNIGSNILIIVGLTLTLIGIAITLAGVFAEFEHTETRPIVLGIGPSLIGIGIFFLILRLLFWRPSFCNCCKKTKRTFSSENVTSAITKDRSATMRTTVKEEATTVGATPSGNADIKVKPALHSPNKTGTSGKAKTEANDVKDPKNHEAREINDSEQSSKENSQTTADVKFCQVESINSTQGVENENQPKTTRSSSMDFVAGFNSTIFELGFK</sequence>
<evidence type="ECO:0000313" key="3">
    <source>
        <dbReference type="Proteomes" id="UP000694941"/>
    </source>
</evidence>
<feature type="transmembrane region" description="Helical" evidence="2">
    <location>
        <begin position="65"/>
        <end position="87"/>
    </location>
</feature>
<keyword evidence="2" id="KW-0472">Membrane</keyword>
<feature type="transmembrane region" description="Helical" evidence="2">
    <location>
        <begin position="32"/>
        <end position="53"/>
    </location>
</feature>
<feature type="compositionally biased region" description="Basic and acidic residues" evidence="1">
    <location>
        <begin position="158"/>
        <end position="183"/>
    </location>
</feature>
<evidence type="ECO:0000313" key="6">
    <source>
        <dbReference type="RefSeq" id="XP_022237513.1"/>
    </source>
</evidence>
<accession>A0ABM1S1K6</accession>
<evidence type="ECO:0000256" key="1">
    <source>
        <dbReference type="SAM" id="MobiDB-lite"/>
    </source>
</evidence>
<keyword evidence="2" id="KW-0812">Transmembrane</keyword>
<organism evidence="3 4">
    <name type="scientific">Limulus polyphemus</name>
    <name type="common">Atlantic horseshoe crab</name>
    <dbReference type="NCBI Taxonomy" id="6850"/>
    <lineage>
        <taxon>Eukaryota</taxon>
        <taxon>Metazoa</taxon>
        <taxon>Ecdysozoa</taxon>
        <taxon>Arthropoda</taxon>
        <taxon>Chelicerata</taxon>
        <taxon>Merostomata</taxon>
        <taxon>Xiphosura</taxon>
        <taxon>Limulidae</taxon>
        <taxon>Limulus</taxon>
    </lineage>
</organism>